<organism evidence="2 3">
    <name type="scientific">Vitrella brassicaformis (strain CCMP3155)</name>
    <dbReference type="NCBI Taxonomy" id="1169540"/>
    <lineage>
        <taxon>Eukaryota</taxon>
        <taxon>Sar</taxon>
        <taxon>Alveolata</taxon>
        <taxon>Colpodellida</taxon>
        <taxon>Vitrellaceae</taxon>
        <taxon>Vitrella</taxon>
    </lineage>
</organism>
<name>A0A0G4FG70_VITBC</name>
<feature type="compositionally biased region" description="Basic and acidic residues" evidence="1">
    <location>
        <begin position="150"/>
        <end position="162"/>
    </location>
</feature>
<dbReference type="EMBL" id="CDMY01000434">
    <property type="protein sequence ID" value="CEM12159.1"/>
    <property type="molecule type" value="Genomic_DNA"/>
</dbReference>
<feature type="compositionally biased region" description="Basic and acidic residues" evidence="1">
    <location>
        <begin position="103"/>
        <end position="112"/>
    </location>
</feature>
<dbReference type="VEuPathDB" id="CryptoDB:Vbra_22623"/>
<dbReference type="Proteomes" id="UP000041254">
    <property type="component" value="Unassembled WGS sequence"/>
</dbReference>
<feature type="region of interest" description="Disordered" evidence="1">
    <location>
        <begin position="79"/>
        <end position="269"/>
    </location>
</feature>
<evidence type="ECO:0000313" key="2">
    <source>
        <dbReference type="EMBL" id="CEM12159.1"/>
    </source>
</evidence>
<feature type="compositionally biased region" description="Polar residues" evidence="1">
    <location>
        <begin position="1"/>
        <end position="13"/>
    </location>
</feature>
<dbReference type="AlphaFoldDB" id="A0A0G4FG70"/>
<proteinExistence type="predicted"/>
<dbReference type="InParanoid" id="A0A0G4FG70"/>
<sequence>MATESAEPSTLTNGAKAADADPSQAAVTTQEELDEKVKALAEEVKALRSDLNDVKQKSLRSSREVGQLKVVIHELHQLLTGSVQGRSSEAAGSLPAEESPEAQDQHDEDGHGGEGGGGNSGRRRRRGRGTARQDIQPKVPQVQWRQKGLAHTDEAAAPKSPEDGTPASQAARGDESHGETPEEGAKDENGRGDRSGRNRRRHNGRRGGSGAKGAGAAADKSASPANAAGKGGAGGRASGSAPAMTDQQRKEEEQLKEVFRNANTPDEVKNAMQRARELDLSYLVELGGKKLKKVEDAASAPSGPA</sequence>
<gene>
    <name evidence="2" type="ORF">Vbra_22623</name>
</gene>
<keyword evidence="3" id="KW-1185">Reference proteome</keyword>
<feature type="region of interest" description="Disordered" evidence="1">
    <location>
        <begin position="1"/>
        <end position="33"/>
    </location>
</feature>
<feature type="compositionally biased region" description="Low complexity" evidence="1">
    <location>
        <begin position="15"/>
        <end position="26"/>
    </location>
</feature>
<protein>
    <submittedName>
        <fullName evidence="2">Uncharacterized protein</fullName>
    </submittedName>
</protein>
<evidence type="ECO:0000313" key="3">
    <source>
        <dbReference type="Proteomes" id="UP000041254"/>
    </source>
</evidence>
<feature type="compositionally biased region" description="Basic and acidic residues" evidence="1">
    <location>
        <begin position="172"/>
        <end position="196"/>
    </location>
</feature>
<evidence type="ECO:0000256" key="1">
    <source>
        <dbReference type="SAM" id="MobiDB-lite"/>
    </source>
</evidence>
<reference evidence="2 3" key="1">
    <citation type="submission" date="2014-11" db="EMBL/GenBank/DDBJ databases">
        <authorList>
            <person name="Zhu J."/>
            <person name="Qi W."/>
            <person name="Song R."/>
        </authorList>
    </citation>
    <scope>NUCLEOTIDE SEQUENCE [LARGE SCALE GENOMIC DNA]</scope>
</reference>
<feature type="compositionally biased region" description="Basic and acidic residues" evidence="1">
    <location>
        <begin position="247"/>
        <end position="259"/>
    </location>
</feature>
<accession>A0A0G4FG70</accession>
<feature type="compositionally biased region" description="Low complexity" evidence="1">
    <location>
        <begin position="214"/>
        <end position="228"/>
    </location>
</feature>